<sequence length="108" mass="11618">MTESQRLACLLPVSSLLADHAVLSLDDADASRFLNGLRRRTSWPDCERVAVYAQDGQVLLGSAHVSAGELIPGRLLSPIEIEQLKNHPGVQNLAEPSRSDANDPCVCA</sequence>
<name>A0A1J5PSW7_9ZZZZ</name>
<reference evidence="1" key="1">
    <citation type="submission" date="2016-10" db="EMBL/GenBank/DDBJ databases">
        <title>Sequence of Gallionella enrichment culture.</title>
        <authorList>
            <person name="Poehlein A."/>
            <person name="Muehling M."/>
            <person name="Daniel R."/>
        </authorList>
    </citation>
    <scope>NUCLEOTIDE SEQUENCE</scope>
</reference>
<gene>
    <name evidence="1" type="ORF">GALL_475610</name>
</gene>
<dbReference type="AlphaFoldDB" id="A0A1J5PSW7"/>
<comment type="caution">
    <text evidence="1">The sequence shown here is derived from an EMBL/GenBank/DDBJ whole genome shotgun (WGS) entry which is preliminary data.</text>
</comment>
<protein>
    <submittedName>
        <fullName evidence="1">tRNA pseudouridine synthase B</fullName>
    </submittedName>
</protein>
<accession>A0A1J5PSW7</accession>
<evidence type="ECO:0000313" key="1">
    <source>
        <dbReference type="EMBL" id="OIQ70823.1"/>
    </source>
</evidence>
<proteinExistence type="predicted"/>
<dbReference type="EMBL" id="MLJW01004008">
    <property type="protein sequence ID" value="OIQ70823.1"/>
    <property type="molecule type" value="Genomic_DNA"/>
</dbReference>
<organism evidence="1">
    <name type="scientific">mine drainage metagenome</name>
    <dbReference type="NCBI Taxonomy" id="410659"/>
    <lineage>
        <taxon>unclassified sequences</taxon>
        <taxon>metagenomes</taxon>
        <taxon>ecological metagenomes</taxon>
    </lineage>
</organism>